<dbReference type="InterPro" id="IPR012674">
    <property type="entry name" value="Calycin"/>
</dbReference>
<sequence>MAFEEWGPLAGLIGTWESGFDGLDVSFHNEKGKVAETPFREKTTFKPFGPVDNGEQILYGLDYRTAAWREGEDNPFHTEVGYWMWDANEQQVTRCFSIPRASTLIAGGTVANDAKEFDLEAVVGSNVYGILSNPYLDRIAKCVRYTVTIKVTDDTFFYDETSVIEHQKTPTVIMHTDRNTLKLVSREA</sequence>
<gene>
    <name evidence="2" type="ORF">UFOPK2958_00602</name>
</gene>
<feature type="domain" description="THAP4-like heme-binding" evidence="1">
    <location>
        <begin position="7"/>
        <end position="182"/>
    </location>
</feature>
<evidence type="ECO:0000313" key="2">
    <source>
        <dbReference type="EMBL" id="CAB4781955.1"/>
    </source>
</evidence>
<name>A0A6J6WER1_9ZZZZ</name>
<accession>A0A6J6WER1</accession>
<dbReference type="EMBL" id="CAFAAB010000053">
    <property type="protein sequence ID" value="CAB4781955.1"/>
    <property type="molecule type" value="Genomic_DNA"/>
</dbReference>
<dbReference type="SUPFAM" id="SSF50814">
    <property type="entry name" value="Lipocalins"/>
    <property type="match status" value="1"/>
</dbReference>
<protein>
    <submittedName>
        <fullName evidence="2">Unannotated protein</fullName>
    </submittedName>
</protein>
<proteinExistence type="predicted"/>
<dbReference type="Gene3D" id="2.40.128.20">
    <property type="match status" value="1"/>
</dbReference>
<organism evidence="2">
    <name type="scientific">freshwater metagenome</name>
    <dbReference type="NCBI Taxonomy" id="449393"/>
    <lineage>
        <taxon>unclassified sequences</taxon>
        <taxon>metagenomes</taxon>
        <taxon>ecological metagenomes</taxon>
    </lineage>
</organism>
<evidence type="ECO:0000259" key="1">
    <source>
        <dbReference type="Pfam" id="PF08768"/>
    </source>
</evidence>
<reference evidence="2" key="1">
    <citation type="submission" date="2020-05" db="EMBL/GenBank/DDBJ databases">
        <authorList>
            <person name="Chiriac C."/>
            <person name="Salcher M."/>
            <person name="Ghai R."/>
            <person name="Kavagutti S V."/>
        </authorList>
    </citation>
    <scope>NUCLEOTIDE SEQUENCE</scope>
</reference>
<dbReference type="AlphaFoldDB" id="A0A6J6WER1"/>
<dbReference type="InterPro" id="IPR014878">
    <property type="entry name" value="THAP4-like_heme-bd"/>
</dbReference>
<dbReference type="Pfam" id="PF08768">
    <property type="entry name" value="THAP4_heme-bd"/>
    <property type="match status" value="1"/>
</dbReference>